<organism evidence="1 2">
    <name type="scientific">Yoonia vestfoldensis</name>
    <dbReference type="NCBI Taxonomy" id="245188"/>
    <lineage>
        <taxon>Bacteria</taxon>
        <taxon>Pseudomonadati</taxon>
        <taxon>Pseudomonadota</taxon>
        <taxon>Alphaproteobacteria</taxon>
        <taxon>Rhodobacterales</taxon>
        <taxon>Paracoccaceae</taxon>
        <taxon>Yoonia</taxon>
    </lineage>
</organism>
<evidence type="ECO:0000313" key="1">
    <source>
        <dbReference type="EMBL" id="ARU01152.1"/>
    </source>
</evidence>
<dbReference type="Proteomes" id="UP000195273">
    <property type="component" value="Chromosome"/>
</dbReference>
<dbReference type="EMBL" id="CP021431">
    <property type="protein sequence ID" value="ARU01152.1"/>
    <property type="molecule type" value="Genomic_DNA"/>
</dbReference>
<protein>
    <submittedName>
        <fullName evidence="1">Uncharacterized protein</fullName>
    </submittedName>
</protein>
<evidence type="ECO:0000313" key="2">
    <source>
        <dbReference type="Proteomes" id="UP000195273"/>
    </source>
</evidence>
<dbReference type="KEGG" id="lvs:LOKVESSMR4R_01839"/>
<reference evidence="1 2" key="1">
    <citation type="submission" date="2017-05" db="EMBL/GenBank/DDBJ databases">
        <title>Genome Sequence of Loktanella vestfoldensis Strain SMR4r Isolated from a Culture of the Diatom Skeletonema marinoi.</title>
        <authorList>
            <person name="Topel M."/>
            <person name="Pinder M.I.M."/>
            <person name="Johansson O.N."/>
            <person name="Kourtchenko O."/>
            <person name="Godhe A."/>
            <person name="Clarke A.K."/>
        </authorList>
    </citation>
    <scope>NUCLEOTIDE SEQUENCE [LARGE SCALE GENOMIC DNA]</scope>
    <source>
        <strain evidence="1 2">SMR4r</strain>
    </source>
</reference>
<sequence length="203" mass="22887">MNARMPAIKRFHHLQSWVGLILLVLQGLIPATAAWGQGLWERTSLLDLRAGSVRSDLARDLSAGRYALEDGTMVDLFDWYRPRVTDLNILFLTELEPSFALIWGISTGETGQKYRIDPGLWLGVFYRAELAENQVLTFAARTLLGGAMQERPCVAFYTILDAFTQVNCRLAASTLPPQDTLQFLVNEPGSIETTFSLRYEIRF</sequence>
<accession>A0A1Y0ECU5</accession>
<gene>
    <name evidence="1" type="ORF">LOKVESSMR4R_01839</name>
</gene>
<name>A0A1Y0ECU5_9RHOB</name>
<keyword evidence="2" id="KW-1185">Reference proteome</keyword>
<dbReference type="AlphaFoldDB" id="A0A1Y0ECU5"/>
<proteinExistence type="predicted"/>